<keyword evidence="2" id="KW-1185">Reference proteome</keyword>
<dbReference type="Proteomes" id="UP000000594">
    <property type="component" value="Plasmid pXO1"/>
</dbReference>
<dbReference type="KEGG" id="bar:GBAA_pXO1_0161"/>
<accession>Q6EZM0</accession>
<dbReference type="EMBL" id="AE017336">
    <property type="protein sequence ID" value="AAT28902.2"/>
    <property type="molecule type" value="Genomic_DNA"/>
</dbReference>
<proteinExistence type="predicted"/>
<sequence length="49" mass="5816">MRALFEWSKYMVSTPPVGKWKSSFYGKLIAQALYFLHQNHNFCSITPKY</sequence>
<name>Q6EZM0_BACAN</name>
<organism evidence="1 2">
    <name type="scientific">Bacillus anthracis</name>
    <name type="common">anthrax bacterium</name>
    <dbReference type="NCBI Taxonomy" id="1392"/>
    <lineage>
        <taxon>Bacteria</taxon>
        <taxon>Bacillati</taxon>
        <taxon>Bacillota</taxon>
        <taxon>Bacilli</taxon>
        <taxon>Bacillales</taxon>
        <taxon>Bacillaceae</taxon>
        <taxon>Bacillus</taxon>
        <taxon>Bacillus cereus group</taxon>
    </lineage>
</organism>
<evidence type="ECO:0000313" key="2">
    <source>
        <dbReference type="Proteomes" id="UP000000594"/>
    </source>
</evidence>
<geneLocation type="plasmid" evidence="1 2">
    <name>pXO1</name>
</geneLocation>
<protein>
    <submittedName>
        <fullName evidence="1">Conserved domain protein</fullName>
    </submittedName>
</protein>
<evidence type="ECO:0000313" key="1">
    <source>
        <dbReference type="EMBL" id="AAT28902.2"/>
    </source>
</evidence>
<gene>
    <name evidence="1" type="ordered locus">GBAA_pXO1_0161</name>
</gene>
<reference evidence="1 2" key="1">
    <citation type="journal article" date="2009" name="J. Bacteriol.">
        <title>The complete genome sequence of Bacillus anthracis Ames 'Ancestor'.</title>
        <authorList>
            <person name="Ravel J."/>
            <person name="Jiang L."/>
            <person name="Stanley S.T."/>
            <person name="Wilson M.R."/>
            <person name="Decker R.S."/>
            <person name="Read T.D."/>
            <person name="Worsham P."/>
            <person name="Keim P.S."/>
            <person name="Salzberg S.L."/>
            <person name="Fraser-Liggett C.M."/>
            <person name="Rasko D.A."/>
        </authorList>
    </citation>
    <scope>NUCLEOTIDE SEQUENCE [LARGE SCALE GENOMIC DNA]</scope>
    <source>
        <strain evidence="2">Ames ancestor</strain>
        <plasmid evidence="2">pXO1</plasmid>
    </source>
</reference>
<keyword evidence="1" id="KW-0614">Plasmid</keyword>
<dbReference type="HOGENOM" id="CLU_3131896_0_0_9"/>
<dbReference type="AlphaFoldDB" id="Q6EZM0"/>